<feature type="transmembrane region" description="Helical" evidence="1">
    <location>
        <begin position="71"/>
        <end position="92"/>
    </location>
</feature>
<evidence type="ECO:0000256" key="1">
    <source>
        <dbReference type="SAM" id="Phobius"/>
    </source>
</evidence>
<comment type="caution">
    <text evidence="2">The sequence shown here is derived from an EMBL/GenBank/DDBJ whole genome shotgun (WGS) entry which is preliminary data.</text>
</comment>
<dbReference type="Pfam" id="PF12679">
    <property type="entry name" value="ABC2_membrane_2"/>
    <property type="match status" value="1"/>
</dbReference>
<dbReference type="Proteomes" id="UP000726170">
    <property type="component" value="Unassembled WGS sequence"/>
</dbReference>
<feature type="transmembrane region" description="Helical" evidence="1">
    <location>
        <begin position="237"/>
        <end position="258"/>
    </location>
</feature>
<proteinExistence type="predicted"/>
<feature type="transmembrane region" description="Helical" evidence="1">
    <location>
        <begin position="157"/>
        <end position="181"/>
    </location>
</feature>
<dbReference type="EMBL" id="JAHLQF010000001">
    <property type="protein sequence ID" value="MBU5483220.1"/>
    <property type="molecule type" value="Genomic_DNA"/>
</dbReference>
<keyword evidence="3" id="KW-1185">Reference proteome</keyword>
<feature type="transmembrane region" description="Helical" evidence="1">
    <location>
        <begin position="188"/>
        <end position="206"/>
    </location>
</feature>
<keyword evidence="1" id="KW-1133">Transmembrane helix</keyword>
<protein>
    <submittedName>
        <fullName evidence="2">ABC transporter permease</fullName>
    </submittedName>
</protein>
<accession>A0ABS6EFH7</accession>
<name>A0ABS6EFH7_9CLOT</name>
<dbReference type="PANTHER" id="PTHR43471">
    <property type="entry name" value="ABC TRANSPORTER PERMEASE"/>
    <property type="match status" value="1"/>
</dbReference>
<gene>
    <name evidence="2" type="ORF">KQI86_02700</name>
</gene>
<keyword evidence="1" id="KW-0812">Transmembrane</keyword>
<keyword evidence="1" id="KW-0472">Membrane</keyword>
<evidence type="ECO:0000313" key="3">
    <source>
        <dbReference type="Proteomes" id="UP000726170"/>
    </source>
</evidence>
<evidence type="ECO:0000313" key="2">
    <source>
        <dbReference type="EMBL" id="MBU5483220.1"/>
    </source>
</evidence>
<dbReference type="PANTHER" id="PTHR43471:SF12">
    <property type="entry name" value="HYPOTHETICAL MEMBRANE PROTEIN, CONSERVED"/>
    <property type="match status" value="1"/>
</dbReference>
<sequence>MNIFMREMKAYRKSLIIWCIGVILMVVAGMSKYSALGASGQSINDIVLKMPKSLQAVIGVGTLDLSKASGYYGVLFLYLAIMATIHAAMLGANIISKEEGDKTAEFLMVKPISRNRIITSKLLAALSNIAIFNIITLVTSISTVGHYGRGEAINQDIIILMIAMFILQLIFLVIGTAIAAISKNPKTATSISTGILLSTFILSILSDINSKFENLKYITPFKYYEAKKLMYGGGFEYVFVVLSIVIIGILLSATYIFYKNRDLNV</sequence>
<dbReference type="RefSeq" id="WP_216437617.1">
    <property type="nucleotide sequence ID" value="NZ_JAHLQF010000001.1"/>
</dbReference>
<reference evidence="2 3" key="1">
    <citation type="submission" date="2021-06" db="EMBL/GenBank/DDBJ databases">
        <authorList>
            <person name="Sun Q."/>
            <person name="Li D."/>
        </authorList>
    </citation>
    <scope>NUCLEOTIDE SEQUENCE [LARGE SCALE GENOMIC DNA]</scope>
    <source>
        <strain evidence="2 3">MSJ-11</strain>
    </source>
</reference>
<feature type="transmembrane region" description="Helical" evidence="1">
    <location>
        <begin position="122"/>
        <end position="145"/>
    </location>
</feature>
<organism evidence="2 3">
    <name type="scientific">Clostridium mobile</name>
    <dbReference type="NCBI Taxonomy" id="2841512"/>
    <lineage>
        <taxon>Bacteria</taxon>
        <taxon>Bacillati</taxon>
        <taxon>Bacillota</taxon>
        <taxon>Clostridia</taxon>
        <taxon>Eubacteriales</taxon>
        <taxon>Clostridiaceae</taxon>
        <taxon>Clostridium</taxon>
    </lineage>
</organism>